<reference evidence="2" key="1">
    <citation type="submission" date="2021-07" db="EMBL/GenBank/DDBJ databases">
        <authorList>
            <person name="Durling M."/>
        </authorList>
    </citation>
    <scope>NUCLEOTIDE SEQUENCE</scope>
</reference>
<dbReference type="Pfam" id="PF07985">
    <property type="entry name" value="SRR1"/>
    <property type="match status" value="1"/>
</dbReference>
<feature type="domain" description="SRR1-like" evidence="1">
    <location>
        <begin position="173"/>
        <end position="301"/>
    </location>
</feature>
<evidence type="ECO:0000259" key="1">
    <source>
        <dbReference type="Pfam" id="PF07985"/>
    </source>
</evidence>
<dbReference type="PANTHER" id="PTHR42080">
    <property type="entry name" value="SRR1 DOMAIN-CONTAINING PROTEIN"/>
    <property type="match status" value="1"/>
</dbReference>
<dbReference type="Proteomes" id="UP000696280">
    <property type="component" value="Unassembled WGS sequence"/>
</dbReference>
<evidence type="ECO:0000313" key="3">
    <source>
        <dbReference type="Proteomes" id="UP000696280"/>
    </source>
</evidence>
<keyword evidence="3" id="KW-1185">Reference proteome</keyword>
<protein>
    <recommendedName>
        <fullName evidence="1">SRR1-like domain-containing protein</fullName>
    </recommendedName>
</protein>
<name>A0A9N9LC66_9HELO</name>
<gene>
    <name evidence="2" type="ORF">HYFRA_00002314</name>
</gene>
<dbReference type="InterPro" id="IPR012942">
    <property type="entry name" value="SRR1-like"/>
</dbReference>
<dbReference type="PANTHER" id="PTHR42080:SF3">
    <property type="entry name" value="SRR1-LIKE DOMAIN-CONTAINING PROTEIN"/>
    <property type="match status" value="1"/>
</dbReference>
<accession>A0A9N9LC66</accession>
<organism evidence="2 3">
    <name type="scientific">Hymenoscyphus fraxineus</name>
    <dbReference type="NCBI Taxonomy" id="746836"/>
    <lineage>
        <taxon>Eukaryota</taxon>
        <taxon>Fungi</taxon>
        <taxon>Dikarya</taxon>
        <taxon>Ascomycota</taxon>
        <taxon>Pezizomycotina</taxon>
        <taxon>Leotiomycetes</taxon>
        <taxon>Helotiales</taxon>
        <taxon>Helotiaceae</taxon>
        <taxon>Hymenoscyphus</taxon>
    </lineage>
</organism>
<evidence type="ECO:0000313" key="2">
    <source>
        <dbReference type="EMBL" id="CAG8960777.1"/>
    </source>
</evidence>
<proteinExistence type="predicted"/>
<dbReference type="OrthoDB" id="3556862at2759"/>
<comment type="caution">
    <text evidence="2">The sequence shown here is derived from an EMBL/GenBank/DDBJ whole genome shotgun (WGS) entry which is preliminary data.</text>
</comment>
<dbReference type="AlphaFoldDB" id="A0A9N9LC66"/>
<dbReference type="EMBL" id="CAJVRL010000103">
    <property type="protein sequence ID" value="CAG8960777.1"/>
    <property type="molecule type" value="Genomic_DNA"/>
</dbReference>
<sequence length="307" mass="35159">MNFNRFTSENRHEPTKAQIDIRAKYESNRCMFDREIIQDVGRQLKRLNGQSGTVILTDIKSKTIEHEAKVGIVTSPSNKDPSDVEIRTTPGIRYRPIQSLLTDKNIPASLAYHSLEVVQLHQYYDKTTQKALDPTTLKPLVDSTKSVKEMRNLFKSYQVIWKGTQTYALLEEKIEKGELRDIEKIVSFGLGTMRKDMEDTNPRSLFQHALLATLRKVLDKNKDKYTHEILCYAQDPAYDDVDKVLLKENEIKVLDDPEGFLEVGDHTIVVSFWPDVCVKQIVLDIACPAAIISDRFINYPDDSPTLV</sequence>